<gene>
    <name evidence="6" type="primary">20195206</name>
    <name evidence="5" type="ORF">HELRODRAFT_110821</name>
</gene>
<protein>
    <recommendedName>
        <fullName evidence="4">PID domain-containing protein</fullName>
    </recommendedName>
</protein>
<dbReference type="OrthoDB" id="10070446at2759"/>
<proteinExistence type="predicted"/>
<keyword evidence="7" id="KW-1185">Reference proteome</keyword>
<dbReference type="InterPro" id="IPR010449">
    <property type="entry name" value="Numb_domain"/>
</dbReference>
<dbReference type="SUPFAM" id="SSF50729">
    <property type="entry name" value="PH domain-like"/>
    <property type="match status" value="1"/>
</dbReference>
<dbReference type="HOGENOM" id="CLU_031797_4_0_1"/>
<name>T1EF54_HELRO</name>
<evidence type="ECO:0000256" key="3">
    <source>
        <dbReference type="SAM" id="MobiDB-lite"/>
    </source>
</evidence>
<dbReference type="InterPro" id="IPR006020">
    <property type="entry name" value="PTB/PI_dom"/>
</dbReference>
<feature type="domain" description="PID" evidence="4">
    <location>
        <begin position="41"/>
        <end position="168"/>
    </location>
</feature>
<evidence type="ECO:0000313" key="5">
    <source>
        <dbReference type="EMBL" id="ESO07398.1"/>
    </source>
</evidence>
<feature type="compositionally biased region" description="Basic residues" evidence="3">
    <location>
        <begin position="1"/>
        <end position="14"/>
    </location>
</feature>
<dbReference type="EMBL" id="AMQM01003668">
    <property type="status" value="NOT_ANNOTATED_CDS"/>
    <property type="molecule type" value="Genomic_DNA"/>
</dbReference>
<feature type="compositionally biased region" description="Acidic residues" evidence="3">
    <location>
        <begin position="18"/>
        <end position="31"/>
    </location>
</feature>
<dbReference type="InParanoid" id="T1EF54"/>
<dbReference type="SMART" id="SM00462">
    <property type="entry name" value="PTB"/>
    <property type="match status" value="1"/>
</dbReference>
<dbReference type="OMA" id="QSAIDPG"/>
<dbReference type="InterPro" id="IPR011993">
    <property type="entry name" value="PH-like_dom_sf"/>
</dbReference>
<dbReference type="eggNOG" id="KOG3537">
    <property type="taxonomic scope" value="Eukaryota"/>
</dbReference>
<dbReference type="GeneID" id="20195206"/>
<feature type="region of interest" description="Disordered" evidence="3">
    <location>
        <begin position="292"/>
        <end position="333"/>
    </location>
</feature>
<dbReference type="Pfam" id="PF06311">
    <property type="entry name" value="NumbF"/>
    <property type="match status" value="1"/>
</dbReference>
<dbReference type="PANTHER" id="PTHR47368:SF2">
    <property type="entry name" value="PID DOMAIN-CONTAINING PROTEIN"/>
    <property type="match status" value="1"/>
</dbReference>
<evidence type="ECO:0000313" key="6">
    <source>
        <dbReference type="EnsemblMetazoa" id="HelroP110821"/>
    </source>
</evidence>
<dbReference type="KEGG" id="hro:HELRODRAFT_110821"/>
<dbReference type="AlphaFoldDB" id="T1EF54"/>
<dbReference type="EnsemblMetazoa" id="HelroT110821">
    <property type="protein sequence ID" value="HelroP110821"/>
    <property type="gene ID" value="HelroG110821"/>
</dbReference>
<reference evidence="7" key="1">
    <citation type="submission" date="2012-12" db="EMBL/GenBank/DDBJ databases">
        <authorList>
            <person name="Hellsten U."/>
            <person name="Grimwood J."/>
            <person name="Chapman J.A."/>
            <person name="Shapiro H."/>
            <person name="Aerts A."/>
            <person name="Otillar R.P."/>
            <person name="Terry A.Y."/>
            <person name="Boore J.L."/>
            <person name="Simakov O."/>
            <person name="Marletaz F."/>
            <person name="Cho S.-J."/>
            <person name="Edsinger-Gonzales E."/>
            <person name="Havlak P."/>
            <person name="Kuo D.-H."/>
            <person name="Larsson T."/>
            <person name="Lv J."/>
            <person name="Arendt D."/>
            <person name="Savage R."/>
            <person name="Osoegawa K."/>
            <person name="de Jong P."/>
            <person name="Lindberg D.R."/>
            <person name="Seaver E.C."/>
            <person name="Weisblat D.A."/>
            <person name="Putnam N.H."/>
            <person name="Grigoriev I.V."/>
            <person name="Rokhsar D.S."/>
        </authorList>
    </citation>
    <scope>NUCLEOTIDE SEQUENCE</scope>
</reference>
<dbReference type="CTD" id="20195206"/>
<dbReference type="FunCoup" id="T1EF54">
    <property type="interactions" value="436"/>
</dbReference>
<feature type="compositionally biased region" description="Polar residues" evidence="3">
    <location>
        <begin position="231"/>
        <end position="240"/>
    </location>
</feature>
<accession>T1EF54</accession>
<reference evidence="5 7" key="2">
    <citation type="journal article" date="2013" name="Nature">
        <title>Insights into bilaterian evolution from three spiralian genomes.</title>
        <authorList>
            <person name="Simakov O."/>
            <person name="Marletaz F."/>
            <person name="Cho S.J."/>
            <person name="Edsinger-Gonzales E."/>
            <person name="Havlak P."/>
            <person name="Hellsten U."/>
            <person name="Kuo D.H."/>
            <person name="Larsson T."/>
            <person name="Lv J."/>
            <person name="Arendt D."/>
            <person name="Savage R."/>
            <person name="Osoegawa K."/>
            <person name="de Jong P."/>
            <person name="Grimwood J."/>
            <person name="Chapman J.A."/>
            <person name="Shapiro H."/>
            <person name="Aerts A."/>
            <person name="Otillar R.P."/>
            <person name="Terry A.Y."/>
            <person name="Boore J.L."/>
            <person name="Grigoriev I.V."/>
            <person name="Lindberg D.R."/>
            <person name="Seaver E.C."/>
            <person name="Weisblat D.A."/>
            <person name="Putnam N.H."/>
            <person name="Rokhsar D.S."/>
        </authorList>
    </citation>
    <scope>NUCLEOTIDE SEQUENCE</scope>
</reference>
<sequence length="359" mass="40798">MNKLKKTFSLRKKRGNSDEEEDKENEDDWQEDELRVRNGTCQFLLQYLGCTEVNDSKGIQVCEEAMKKLMQQCQGQAPKMVILQVKGEFLKGIDEATSEIIIDQPVEKVAFCSPDRNTEKGFAYISRDSLAKKWMCHGFLTIKDVGERVSYAVGYAFNVCMELRLAKEKQIEMATGEFKRSPSFKFASMTDRKCDPQVARVAEPIPSSKRSDVTSLTSIKRPRGPPDLLKRQSSFVTTSDNPHEGTFKRQLSLKVEELSIVLDQLNARDPKIVRNKMKRDQHLIDDDAFLDANNNKINNNNDDDDESMKPVHQENPWSTTATSSTTNKTIDPDDWLKQVAKKAATLASQSETRTHRGHA</sequence>
<evidence type="ECO:0000256" key="1">
    <source>
        <dbReference type="ARBA" id="ARBA00022473"/>
    </source>
</evidence>
<dbReference type="Pfam" id="PF00640">
    <property type="entry name" value="PID"/>
    <property type="match status" value="1"/>
</dbReference>
<organism evidence="6 7">
    <name type="scientific">Helobdella robusta</name>
    <name type="common">Californian leech</name>
    <dbReference type="NCBI Taxonomy" id="6412"/>
    <lineage>
        <taxon>Eukaryota</taxon>
        <taxon>Metazoa</taxon>
        <taxon>Spiralia</taxon>
        <taxon>Lophotrochozoa</taxon>
        <taxon>Annelida</taxon>
        <taxon>Clitellata</taxon>
        <taxon>Hirudinea</taxon>
        <taxon>Rhynchobdellida</taxon>
        <taxon>Glossiphoniidae</taxon>
        <taxon>Helobdella</taxon>
    </lineage>
</organism>
<dbReference type="PANTHER" id="PTHR47368">
    <property type="entry name" value="NUMB"/>
    <property type="match status" value="1"/>
</dbReference>
<dbReference type="Gene3D" id="2.30.29.30">
    <property type="entry name" value="Pleckstrin-homology domain (PH domain)/Phosphotyrosine-binding domain (PTB)"/>
    <property type="match status" value="1"/>
</dbReference>
<feature type="region of interest" description="Disordered" evidence="3">
    <location>
        <begin position="1"/>
        <end position="31"/>
    </location>
</feature>
<evidence type="ECO:0000256" key="2">
    <source>
        <dbReference type="ARBA" id="ARBA00022553"/>
    </source>
</evidence>
<dbReference type="STRING" id="6412.T1EF54"/>
<evidence type="ECO:0000313" key="7">
    <source>
        <dbReference type="Proteomes" id="UP000015101"/>
    </source>
</evidence>
<reference evidence="6" key="3">
    <citation type="submission" date="2015-06" db="UniProtKB">
        <authorList>
            <consortium name="EnsemblMetazoa"/>
        </authorList>
    </citation>
    <scope>IDENTIFICATION</scope>
</reference>
<dbReference type="InterPro" id="IPR016698">
    <property type="entry name" value="Numb/numb-like"/>
</dbReference>
<dbReference type="PROSITE" id="PS01179">
    <property type="entry name" value="PID"/>
    <property type="match status" value="1"/>
</dbReference>
<dbReference type="RefSeq" id="XP_009014776.1">
    <property type="nucleotide sequence ID" value="XM_009016528.1"/>
</dbReference>
<dbReference type="GO" id="GO:0005737">
    <property type="term" value="C:cytoplasm"/>
    <property type="evidence" value="ECO:0000318"/>
    <property type="project" value="GO_Central"/>
</dbReference>
<keyword evidence="2" id="KW-0597">Phosphoprotein</keyword>
<feature type="region of interest" description="Disordered" evidence="3">
    <location>
        <begin position="204"/>
        <end position="247"/>
    </location>
</feature>
<keyword evidence="1" id="KW-0217">Developmental protein</keyword>
<dbReference type="Proteomes" id="UP000015101">
    <property type="component" value="Unassembled WGS sequence"/>
</dbReference>
<evidence type="ECO:0000259" key="4">
    <source>
        <dbReference type="PROSITE" id="PS01179"/>
    </source>
</evidence>
<dbReference type="EMBL" id="KB096222">
    <property type="protein sequence ID" value="ESO07398.1"/>
    <property type="molecule type" value="Genomic_DNA"/>
</dbReference>